<dbReference type="AlphaFoldDB" id="A0A0F9V4Z1"/>
<name>A0A0F9V4Z1_9ZZZZ</name>
<organism evidence="1">
    <name type="scientific">marine sediment metagenome</name>
    <dbReference type="NCBI Taxonomy" id="412755"/>
    <lineage>
        <taxon>unclassified sequences</taxon>
        <taxon>metagenomes</taxon>
        <taxon>ecological metagenomes</taxon>
    </lineage>
</organism>
<dbReference type="EMBL" id="LAZR01000049">
    <property type="protein sequence ID" value="KKN99069.1"/>
    <property type="molecule type" value="Genomic_DNA"/>
</dbReference>
<evidence type="ECO:0000313" key="1">
    <source>
        <dbReference type="EMBL" id="KKN99069.1"/>
    </source>
</evidence>
<protein>
    <submittedName>
        <fullName evidence="1">Uncharacterized protein</fullName>
    </submittedName>
</protein>
<gene>
    <name evidence="1" type="ORF">LCGC14_0143160</name>
</gene>
<sequence>MSTTYHAAAVVGCRIPKSKIFLTEKVRECEHNIPESRIKDDEFCAKCGKPLWVTLHKTIPEYNRDMNTLCTFRVFDIEWEDFITVAGPGAVSEVANDCEKPSQLIHLPASDVRKRMERGLEKIGLWDDNEFGIWAILWGS</sequence>
<reference evidence="1" key="1">
    <citation type="journal article" date="2015" name="Nature">
        <title>Complex archaea that bridge the gap between prokaryotes and eukaryotes.</title>
        <authorList>
            <person name="Spang A."/>
            <person name="Saw J.H."/>
            <person name="Jorgensen S.L."/>
            <person name="Zaremba-Niedzwiedzka K."/>
            <person name="Martijn J."/>
            <person name="Lind A.E."/>
            <person name="van Eijk R."/>
            <person name="Schleper C."/>
            <person name="Guy L."/>
            <person name="Ettema T.J."/>
        </authorList>
    </citation>
    <scope>NUCLEOTIDE SEQUENCE</scope>
</reference>
<proteinExistence type="predicted"/>
<comment type="caution">
    <text evidence="1">The sequence shown here is derived from an EMBL/GenBank/DDBJ whole genome shotgun (WGS) entry which is preliminary data.</text>
</comment>
<accession>A0A0F9V4Z1</accession>